<organism evidence="9">
    <name type="scientific">Gracilaria ferox</name>
    <dbReference type="NCBI Taxonomy" id="1184158"/>
    <lineage>
        <taxon>Eukaryota</taxon>
        <taxon>Rhodophyta</taxon>
        <taxon>Florideophyceae</taxon>
        <taxon>Rhodymeniophycidae</taxon>
        <taxon>Gracilariales</taxon>
        <taxon>Gracilariaceae</taxon>
        <taxon>Gracilaria</taxon>
    </lineage>
</organism>
<dbReference type="Pfam" id="PF00829">
    <property type="entry name" value="Ribosomal_L21p"/>
    <property type="match status" value="1"/>
</dbReference>
<sequence>MIYAIIEADGKQIWIEPGKYYDINYIPGEPGDYIQFNKVLILKQENSIKIGKPCIQSVVIKAKILKHIKGKKITVFKSKSKKNCRKKQGHRQKLTRLLIEQVFQ</sequence>
<dbReference type="RefSeq" id="YP_009510554.1">
    <property type="nucleotide sequence ID" value="NC_039140.1"/>
</dbReference>
<dbReference type="GO" id="GO:0009507">
    <property type="term" value="C:chloroplast"/>
    <property type="evidence" value="ECO:0007669"/>
    <property type="project" value="UniProtKB-SubCell"/>
</dbReference>
<keyword evidence="4 7" id="KW-0694">RNA-binding</keyword>
<keyword evidence="2 9" id="KW-0934">Plastid</keyword>
<dbReference type="GO" id="GO:0006412">
    <property type="term" value="P:translation"/>
    <property type="evidence" value="ECO:0007669"/>
    <property type="project" value="UniProtKB-UniRule"/>
</dbReference>
<protein>
    <recommendedName>
        <fullName evidence="7">Large ribosomal subunit protein bL21c</fullName>
    </recommendedName>
</protein>
<comment type="similarity">
    <text evidence="1 7 8">Belongs to the bacterial ribosomal protein bL21 family.</text>
</comment>
<dbReference type="GeneID" id="37622936"/>
<evidence type="ECO:0000256" key="6">
    <source>
        <dbReference type="ARBA" id="ARBA00023274"/>
    </source>
</evidence>
<dbReference type="PROSITE" id="PS01169">
    <property type="entry name" value="RIBOSOMAL_L21"/>
    <property type="match status" value="1"/>
</dbReference>
<comment type="subcellular location">
    <subcellularLocation>
        <location evidence="7">Plastid</location>
        <location evidence="7">Chloroplast</location>
    </subcellularLocation>
</comment>
<proteinExistence type="inferred from homology"/>
<evidence type="ECO:0000256" key="8">
    <source>
        <dbReference type="RuleBase" id="RU000563"/>
    </source>
</evidence>
<dbReference type="InterPro" id="IPR036164">
    <property type="entry name" value="bL21-like_sf"/>
</dbReference>
<dbReference type="EMBL" id="MH396010">
    <property type="protein sequence ID" value="AXI96227.1"/>
    <property type="molecule type" value="Genomic_DNA"/>
</dbReference>
<reference evidence="9" key="1">
    <citation type="submission" date="2018-05" db="EMBL/GenBank/DDBJ databases">
        <title>Organellar genomes of Gracilariaceae.</title>
        <authorList>
            <person name="Iha C."/>
            <person name="Oliveira M.C."/>
        </authorList>
    </citation>
    <scope>NUCLEOTIDE SEQUENCE</scope>
</reference>
<dbReference type="InterPro" id="IPR001787">
    <property type="entry name" value="Ribosomal_bL21"/>
</dbReference>
<evidence type="ECO:0000256" key="1">
    <source>
        <dbReference type="ARBA" id="ARBA00008563"/>
    </source>
</evidence>
<comment type="function">
    <text evidence="7 8">This protein binds to 23S rRNA.</text>
</comment>
<evidence type="ECO:0000256" key="5">
    <source>
        <dbReference type="ARBA" id="ARBA00022980"/>
    </source>
</evidence>
<evidence type="ECO:0000313" key="9">
    <source>
        <dbReference type="EMBL" id="AXI96227.1"/>
    </source>
</evidence>
<evidence type="ECO:0000256" key="7">
    <source>
        <dbReference type="HAMAP-Rule" id="MF_01363"/>
    </source>
</evidence>
<dbReference type="GO" id="GO:0003735">
    <property type="term" value="F:structural constituent of ribosome"/>
    <property type="evidence" value="ECO:0007669"/>
    <property type="project" value="InterPro"/>
</dbReference>
<comment type="subunit">
    <text evidence="7 8">Part of the 50S ribosomal subunit.</text>
</comment>
<dbReference type="AlphaFoldDB" id="A0A345U6Z1"/>
<accession>A0A345U6Z1</accession>
<name>A0A345U6Z1_9FLOR</name>
<keyword evidence="9" id="KW-0150">Chloroplast</keyword>
<keyword evidence="6 7" id="KW-0687">Ribonucleoprotein</keyword>
<dbReference type="GO" id="GO:0005762">
    <property type="term" value="C:mitochondrial large ribosomal subunit"/>
    <property type="evidence" value="ECO:0007669"/>
    <property type="project" value="TreeGrafter"/>
</dbReference>
<gene>
    <name evidence="7 9" type="primary">rpl21</name>
</gene>
<dbReference type="NCBIfam" id="TIGR00061">
    <property type="entry name" value="L21"/>
    <property type="match status" value="1"/>
</dbReference>
<dbReference type="InterPro" id="IPR018258">
    <property type="entry name" value="Ribosomal_bL21_CS"/>
</dbReference>
<keyword evidence="3 7" id="KW-0699">rRNA-binding</keyword>
<dbReference type="GO" id="GO:0019843">
    <property type="term" value="F:rRNA binding"/>
    <property type="evidence" value="ECO:0007669"/>
    <property type="project" value="UniProtKB-UniRule"/>
</dbReference>
<dbReference type="PANTHER" id="PTHR21349">
    <property type="entry name" value="50S RIBOSOMAL PROTEIN L21"/>
    <property type="match status" value="1"/>
</dbReference>
<evidence type="ECO:0000256" key="3">
    <source>
        <dbReference type="ARBA" id="ARBA00022730"/>
    </source>
</evidence>
<evidence type="ECO:0000256" key="4">
    <source>
        <dbReference type="ARBA" id="ARBA00022884"/>
    </source>
</evidence>
<dbReference type="InterPro" id="IPR028909">
    <property type="entry name" value="bL21-like"/>
</dbReference>
<geneLocation type="chloroplast" evidence="9"/>
<dbReference type="SUPFAM" id="SSF141091">
    <property type="entry name" value="L21p-like"/>
    <property type="match status" value="1"/>
</dbReference>
<keyword evidence="5 7" id="KW-0689">Ribosomal protein</keyword>
<evidence type="ECO:0000256" key="2">
    <source>
        <dbReference type="ARBA" id="ARBA00022640"/>
    </source>
</evidence>
<dbReference type="PANTHER" id="PTHR21349:SF7">
    <property type="entry name" value="LARGE RIBOSOMAL SUBUNIT PROTEIN BL21C"/>
    <property type="match status" value="1"/>
</dbReference>
<dbReference type="HAMAP" id="MF_01363">
    <property type="entry name" value="Ribosomal_bL21"/>
    <property type="match status" value="1"/>
</dbReference>